<evidence type="ECO:0000313" key="3">
    <source>
        <dbReference type="EMBL" id="OIQ84004.1"/>
    </source>
</evidence>
<evidence type="ECO:0000256" key="1">
    <source>
        <dbReference type="ARBA" id="ARBA00007896"/>
    </source>
</evidence>
<comment type="similarity">
    <text evidence="1">Belongs to the D-glutamate cyclase family.</text>
</comment>
<sequence>MNTALSPYPQNLRGATPREVRLAARAGTLDAPTADLAPGYVQGNLVVLPHEFAADFMLFCQRNPKPCPLLAVGDPGDPSLPAMGEDIDIRSDIPRYRVFRDGELVEEVGDVRSYWRDDMVSFLIGCSFSFEQAMIEAGLPIRHIEEDCNVPMYRTNLLTSPAGVFSGPLVVSMRPLKPADAIRAVQITSRFPAVHGAPVHIGDPQQIGIRDLSQPDYGDAVRIDADEVPVFWACGVTPQAAIAQARPGICITHAPGYMLVTDARNSHFATL</sequence>
<dbReference type="NCBIfam" id="NF003969">
    <property type="entry name" value="PRK05463.1"/>
    <property type="match status" value="1"/>
</dbReference>
<accession>A0A1J5QW19</accession>
<reference evidence="3" key="1">
    <citation type="submission" date="2016-10" db="EMBL/GenBank/DDBJ databases">
        <title>Sequence of Gallionella enrichment culture.</title>
        <authorList>
            <person name="Poehlein A."/>
            <person name="Muehling M."/>
            <person name="Daniel R."/>
        </authorList>
    </citation>
    <scope>NUCLEOTIDE SEQUENCE</scope>
</reference>
<dbReference type="PANTHER" id="PTHR32022:SF10">
    <property type="entry name" value="D-GLUTAMATE CYCLASE, MITOCHONDRIAL"/>
    <property type="match status" value="1"/>
</dbReference>
<keyword evidence="2" id="KW-0456">Lyase</keyword>
<dbReference type="InterPro" id="IPR016938">
    <property type="entry name" value="UPF0317"/>
</dbReference>
<name>A0A1J5QW19_9ZZZZ</name>
<dbReference type="Pfam" id="PF07286">
    <property type="entry name" value="D-Glu_cyclase"/>
    <property type="match status" value="1"/>
</dbReference>
<gene>
    <name evidence="3" type="ORF">GALL_341790</name>
</gene>
<dbReference type="Gene3D" id="3.40.1640.10">
    <property type="entry name" value="PSTPO5379-like"/>
    <property type="match status" value="1"/>
</dbReference>
<evidence type="ECO:0008006" key="4">
    <source>
        <dbReference type="Google" id="ProtNLM"/>
    </source>
</evidence>
<dbReference type="FunFam" id="3.30.2040.10:FF:000001">
    <property type="entry name" value="D-glutamate cyclase, mitochondrial"/>
    <property type="match status" value="1"/>
</dbReference>
<comment type="caution">
    <text evidence="3">The sequence shown here is derived from an EMBL/GenBank/DDBJ whole genome shotgun (WGS) entry which is preliminary data.</text>
</comment>
<dbReference type="InterPro" id="IPR009906">
    <property type="entry name" value="D-Glu_cyclase"/>
</dbReference>
<dbReference type="EMBL" id="MLJW01000653">
    <property type="protein sequence ID" value="OIQ84004.1"/>
    <property type="molecule type" value="Genomic_DNA"/>
</dbReference>
<dbReference type="HAMAP" id="MF_01830">
    <property type="entry name" value="Hydro_lyase"/>
    <property type="match status" value="1"/>
</dbReference>
<dbReference type="InterPro" id="IPR038021">
    <property type="entry name" value="Putative_hydro-lyase"/>
</dbReference>
<dbReference type="GO" id="GO:0016829">
    <property type="term" value="F:lyase activity"/>
    <property type="evidence" value="ECO:0007669"/>
    <property type="project" value="UniProtKB-KW"/>
</dbReference>
<dbReference type="PANTHER" id="PTHR32022">
    <property type="entry name" value="D-GLUTAMATE CYCLASE, MITOCHONDRIAL"/>
    <property type="match status" value="1"/>
</dbReference>
<evidence type="ECO:0000256" key="2">
    <source>
        <dbReference type="ARBA" id="ARBA00023239"/>
    </source>
</evidence>
<proteinExistence type="inferred from homology"/>
<protein>
    <recommendedName>
        <fullName evidence="4">Hydro-lyase</fullName>
    </recommendedName>
</protein>
<dbReference type="PIRSF" id="PIRSF029755">
    <property type="entry name" value="UCP029755"/>
    <property type="match status" value="1"/>
</dbReference>
<dbReference type="AlphaFoldDB" id="A0A1J5QW19"/>
<dbReference type="Gene3D" id="3.30.2040.10">
    <property type="entry name" value="PSTPO5379-like domain"/>
    <property type="match status" value="1"/>
</dbReference>
<dbReference type="SUPFAM" id="SSF160920">
    <property type="entry name" value="PSTPO5379-like"/>
    <property type="match status" value="1"/>
</dbReference>
<organism evidence="3">
    <name type="scientific">mine drainage metagenome</name>
    <dbReference type="NCBI Taxonomy" id="410659"/>
    <lineage>
        <taxon>unclassified sequences</taxon>
        <taxon>metagenomes</taxon>
        <taxon>ecological metagenomes</taxon>
    </lineage>
</organism>